<feature type="domain" description="CN hydrolase" evidence="2">
    <location>
        <begin position="1"/>
        <end position="270"/>
    </location>
</feature>
<proteinExistence type="inferred from homology"/>
<dbReference type="PANTHER" id="PTHR46044:SF1">
    <property type="entry name" value="CN HYDROLASE DOMAIN-CONTAINING PROTEIN"/>
    <property type="match status" value="1"/>
</dbReference>
<reference evidence="4" key="1">
    <citation type="journal article" date="2019" name="Int. J. Syst. Evol. Microbiol.">
        <title>The Global Catalogue of Microorganisms (GCM) 10K type strain sequencing project: providing services to taxonomists for standard genome sequencing and annotation.</title>
        <authorList>
            <consortium name="The Broad Institute Genomics Platform"/>
            <consortium name="The Broad Institute Genome Sequencing Center for Infectious Disease"/>
            <person name="Wu L."/>
            <person name="Ma J."/>
        </authorList>
    </citation>
    <scope>NUCLEOTIDE SEQUENCE [LARGE SCALE GENOMIC DNA]</scope>
    <source>
        <strain evidence="4">JCM 14718</strain>
    </source>
</reference>
<name>A0ABP4USL4_9ACTN</name>
<dbReference type="EMBL" id="BAAANY010000036">
    <property type="protein sequence ID" value="GAA1711143.1"/>
    <property type="molecule type" value="Genomic_DNA"/>
</dbReference>
<dbReference type="GO" id="GO:0016787">
    <property type="term" value="F:hydrolase activity"/>
    <property type="evidence" value="ECO:0007669"/>
    <property type="project" value="UniProtKB-KW"/>
</dbReference>
<dbReference type="PANTHER" id="PTHR46044">
    <property type="entry name" value="NITRILASE"/>
    <property type="match status" value="1"/>
</dbReference>
<evidence type="ECO:0000256" key="1">
    <source>
        <dbReference type="ARBA" id="ARBA00008129"/>
    </source>
</evidence>
<dbReference type="CDD" id="cd07564">
    <property type="entry name" value="nitrilases_CHs"/>
    <property type="match status" value="1"/>
</dbReference>
<dbReference type="SUPFAM" id="SSF56317">
    <property type="entry name" value="Carbon-nitrogen hydrolase"/>
    <property type="match status" value="1"/>
</dbReference>
<dbReference type="Proteomes" id="UP001500618">
    <property type="component" value="Unassembled WGS sequence"/>
</dbReference>
<dbReference type="Gene3D" id="3.60.110.10">
    <property type="entry name" value="Carbon-nitrogen hydrolase"/>
    <property type="match status" value="1"/>
</dbReference>
<dbReference type="InterPro" id="IPR036526">
    <property type="entry name" value="C-N_Hydrolase_sf"/>
</dbReference>
<dbReference type="InterPro" id="IPR044149">
    <property type="entry name" value="Nitrilases_CHs"/>
</dbReference>
<accession>A0ABP4USL4</accession>
<dbReference type="Pfam" id="PF00795">
    <property type="entry name" value="CN_hydrolase"/>
    <property type="match status" value="1"/>
</dbReference>
<comment type="similarity">
    <text evidence="1">Belongs to the carbon-nitrogen hydrolase superfamily. Nitrilase family.</text>
</comment>
<dbReference type="PROSITE" id="PS50263">
    <property type="entry name" value="CN_HYDROLASE"/>
    <property type="match status" value="1"/>
</dbReference>
<evidence type="ECO:0000313" key="3">
    <source>
        <dbReference type="EMBL" id="GAA1711143.1"/>
    </source>
</evidence>
<gene>
    <name evidence="3" type="ORF">GCM10009765_70540</name>
</gene>
<evidence type="ECO:0000259" key="2">
    <source>
        <dbReference type="PROSITE" id="PS50263"/>
    </source>
</evidence>
<evidence type="ECO:0000313" key="4">
    <source>
        <dbReference type="Proteomes" id="UP001500618"/>
    </source>
</evidence>
<sequence length="308" mass="34016">MRVAAAQARPHWLDSAATTGKVVEWIENAAAEQVELLTFPETFLSGYPSWLEHTGGARFENLEQKRAYAAYLGAAVEMTGPELALITEAVHDLGVFVYLGTTERSGGTIFCTLVAIDPAAGIVSTHRKLMPTYEERLVWGIGDGHGLRVHPVGPTRVGGLNCWENWMPQARHALYAQSEELHVSVWPGNPHNTADLPRFIAREGRVFCLAANGLLSLADVPADFPLRTALEAAELTDYCRGGSAIAAPDGTWVVEPVVDEERLVIADLDFTRVREERQNFDPTGHYSRPDVFSVEVDRRRRIPTAFRD</sequence>
<dbReference type="RefSeq" id="WP_344314467.1">
    <property type="nucleotide sequence ID" value="NZ_BAAANY010000036.1"/>
</dbReference>
<protein>
    <submittedName>
        <fullName evidence="3">Carbon-nitrogen hydrolase family protein</fullName>
    </submittedName>
</protein>
<comment type="caution">
    <text evidence="3">The sequence shown here is derived from an EMBL/GenBank/DDBJ whole genome shotgun (WGS) entry which is preliminary data.</text>
</comment>
<keyword evidence="3" id="KW-0378">Hydrolase</keyword>
<organism evidence="3 4">
    <name type="scientific">Fodinicola feengrottensis</name>
    <dbReference type="NCBI Taxonomy" id="435914"/>
    <lineage>
        <taxon>Bacteria</taxon>
        <taxon>Bacillati</taxon>
        <taxon>Actinomycetota</taxon>
        <taxon>Actinomycetes</taxon>
        <taxon>Mycobacteriales</taxon>
        <taxon>Fodinicola</taxon>
    </lineage>
</organism>
<keyword evidence="4" id="KW-1185">Reference proteome</keyword>
<dbReference type="InterPro" id="IPR003010">
    <property type="entry name" value="C-N_Hydrolase"/>
</dbReference>